<evidence type="ECO:0000256" key="4">
    <source>
        <dbReference type="ARBA" id="ARBA00022898"/>
    </source>
</evidence>
<organism evidence="7 8">
    <name type="scientific">Parabacteroides distasonis</name>
    <dbReference type="NCBI Taxonomy" id="823"/>
    <lineage>
        <taxon>Bacteria</taxon>
        <taxon>Pseudomonadati</taxon>
        <taxon>Bacteroidota</taxon>
        <taxon>Bacteroidia</taxon>
        <taxon>Bacteroidales</taxon>
        <taxon>Tannerellaceae</taxon>
        <taxon>Parabacteroides</taxon>
    </lineage>
</organism>
<evidence type="ECO:0000313" key="8">
    <source>
        <dbReference type="Proteomes" id="UP000095332"/>
    </source>
</evidence>
<evidence type="ECO:0000256" key="1">
    <source>
        <dbReference type="ARBA" id="ARBA00001933"/>
    </source>
</evidence>
<evidence type="ECO:0000259" key="6">
    <source>
        <dbReference type="Pfam" id="PF00155"/>
    </source>
</evidence>
<dbReference type="RefSeq" id="WP_057328970.1">
    <property type="nucleotide sequence ID" value="NZ_CZBM01000012.1"/>
</dbReference>
<keyword evidence="4 5" id="KW-0663">Pyridoxal phosphate</keyword>
<sequence length="420" mass="47156">MQNEFDNMTVKDFENRGQDLLTRAKQVDDYISYRHKIQHLPYRVISLTGSSAHMKVVDPYSNKEKEMISFVSNDYLGLSHHPEVIKAGIDALEQYGAGAGASPLIGGHNFLHEQLEQEIAHFLKNEYAITYTSGYAANCSTLLAMMGKEDIAIMDMFTHASVFDGCLCTNTKRFLHNNIDSLVHVLNNSKNFKNRFVIIDGVYSQDGDIAFLDQIYAVCKEHDAFLIVDDAHGIGVLGKTGRGIIEDYGLLDKVDMITGTFSKAFGCVGGYAIARKEIITLLRYYSRQNIFSAAATPQTAASAIKAIQLIDQEPQWRNTLAENIEYFKTGLETLGLDYGNTESAIFPVMVRNEHNVKEAARILFEQGIYVNPISYPAVPEKLSRLRFSLTAMHTKEELDKTFSILENIKETHKLLAQKLQ</sequence>
<dbReference type="EC" id="2.3.1.-" evidence="7"/>
<reference evidence="7 8" key="1">
    <citation type="submission" date="2015-09" db="EMBL/GenBank/DDBJ databases">
        <authorList>
            <consortium name="Pathogen Informatics"/>
        </authorList>
    </citation>
    <scope>NUCLEOTIDE SEQUENCE [LARGE SCALE GENOMIC DNA]</scope>
    <source>
        <strain evidence="7 8">2789STDY5834948</strain>
    </source>
</reference>
<dbReference type="PANTHER" id="PTHR13693">
    <property type="entry name" value="CLASS II AMINOTRANSFERASE/8-AMINO-7-OXONONANOATE SYNTHASE"/>
    <property type="match status" value="1"/>
</dbReference>
<dbReference type="PROSITE" id="PS00599">
    <property type="entry name" value="AA_TRANSFER_CLASS_2"/>
    <property type="match status" value="1"/>
</dbReference>
<comment type="cofactor">
    <cofactor evidence="1 5">
        <name>pyridoxal 5'-phosphate</name>
        <dbReference type="ChEBI" id="CHEBI:597326"/>
    </cofactor>
</comment>
<evidence type="ECO:0000256" key="2">
    <source>
        <dbReference type="ARBA" id="ARBA00005189"/>
    </source>
</evidence>
<dbReference type="Pfam" id="PF00155">
    <property type="entry name" value="Aminotran_1_2"/>
    <property type="match status" value="1"/>
</dbReference>
<dbReference type="InterPro" id="IPR004839">
    <property type="entry name" value="Aminotransferase_I/II_large"/>
</dbReference>
<dbReference type="Gene3D" id="3.90.1150.10">
    <property type="entry name" value="Aspartate Aminotransferase, domain 1"/>
    <property type="match status" value="1"/>
</dbReference>
<proteinExistence type="inferred from homology"/>
<evidence type="ECO:0000256" key="3">
    <source>
        <dbReference type="ARBA" id="ARBA00022679"/>
    </source>
</evidence>
<dbReference type="AlphaFoldDB" id="A0A174W7V3"/>
<dbReference type="InterPro" id="IPR015424">
    <property type="entry name" value="PyrdxlP-dep_Trfase"/>
</dbReference>
<dbReference type="GO" id="GO:0016746">
    <property type="term" value="F:acyltransferase activity"/>
    <property type="evidence" value="ECO:0007669"/>
    <property type="project" value="UniProtKB-KW"/>
</dbReference>
<feature type="domain" description="Aminotransferase class I/classII large" evidence="6">
    <location>
        <begin position="66"/>
        <end position="400"/>
    </location>
</feature>
<dbReference type="InterPro" id="IPR001917">
    <property type="entry name" value="Aminotrans_II_pyridoxalP_BS"/>
</dbReference>
<comment type="pathway">
    <text evidence="2">Lipid metabolism.</text>
</comment>
<dbReference type="Proteomes" id="UP000095332">
    <property type="component" value="Unassembled WGS sequence"/>
</dbReference>
<evidence type="ECO:0000256" key="5">
    <source>
        <dbReference type="RuleBase" id="RU003693"/>
    </source>
</evidence>
<comment type="similarity">
    <text evidence="5">Belongs to the class-II pyridoxal-phosphate-dependent aminotransferase family.</text>
</comment>
<accession>A0A174W7V3</accession>
<dbReference type="CDD" id="cd06454">
    <property type="entry name" value="KBL_like"/>
    <property type="match status" value="1"/>
</dbReference>
<dbReference type="InterPro" id="IPR050087">
    <property type="entry name" value="AON_synthase_class-II"/>
</dbReference>
<dbReference type="EMBL" id="CZBM01000012">
    <property type="protein sequence ID" value="CUQ43263.1"/>
    <property type="molecule type" value="Genomic_DNA"/>
</dbReference>
<keyword evidence="7" id="KW-0012">Acyltransferase</keyword>
<dbReference type="Gene3D" id="3.40.640.10">
    <property type="entry name" value="Type I PLP-dependent aspartate aminotransferase-like (Major domain)"/>
    <property type="match status" value="1"/>
</dbReference>
<keyword evidence="3 7" id="KW-0808">Transferase</keyword>
<protein>
    <submittedName>
        <fullName evidence="7">Putative pyridoxal phosphate-dependent acyltransferase</fullName>
        <ecNumber evidence="7">2.3.1.-</ecNumber>
    </submittedName>
</protein>
<name>A0A174W7V3_PARDI</name>
<gene>
    <name evidence="7" type="ORF">ERS852560_02856</name>
</gene>
<dbReference type="SUPFAM" id="SSF53383">
    <property type="entry name" value="PLP-dependent transferases"/>
    <property type="match status" value="1"/>
</dbReference>
<dbReference type="GO" id="GO:0030170">
    <property type="term" value="F:pyridoxal phosphate binding"/>
    <property type="evidence" value="ECO:0007669"/>
    <property type="project" value="InterPro"/>
</dbReference>
<dbReference type="InterPro" id="IPR015422">
    <property type="entry name" value="PyrdxlP-dep_Trfase_small"/>
</dbReference>
<evidence type="ECO:0000313" key="7">
    <source>
        <dbReference type="EMBL" id="CUQ43263.1"/>
    </source>
</evidence>
<dbReference type="InterPro" id="IPR015421">
    <property type="entry name" value="PyrdxlP-dep_Trfase_major"/>
</dbReference>